<accession>A0A841C6F8</accession>
<dbReference type="GO" id="GO:0032263">
    <property type="term" value="P:GMP salvage"/>
    <property type="evidence" value="ECO:0007669"/>
    <property type="project" value="UniProtKB-UniPathway"/>
</dbReference>
<comment type="function">
    <text evidence="2">Purine salvage pathway enzyme that catalyzes the transfer of the ribosyl-5-phosphate group from 5-phospho-alpha-D-ribose 1-diphosphate (PRPP) to the N9 position of the 6-oxopurines hypoxanthine and guanine to form the corresponding ribonucleotides IMP (inosine 5'-monophosphate) and GMP (guanosine 5'-monophosphate), with the release of PPi.</text>
</comment>
<dbReference type="GO" id="GO:0052657">
    <property type="term" value="F:guanine phosphoribosyltransferase activity"/>
    <property type="evidence" value="ECO:0007669"/>
    <property type="project" value="UniProtKB-ARBA"/>
</dbReference>
<comment type="pathway">
    <text evidence="5">Purine metabolism; GMP biosynthesis via salvage pathway; GMP from guanine: step 1/1.</text>
</comment>
<dbReference type="EC" id="2.4.2.8" evidence="16"/>
<dbReference type="Pfam" id="PF00156">
    <property type="entry name" value="Pribosyltran"/>
    <property type="match status" value="1"/>
</dbReference>
<dbReference type="Proteomes" id="UP000562464">
    <property type="component" value="Unassembled WGS sequence"/>
</dbReference>
<dbReference type="InterPro" id="IPR005904">
    <property type="entry name" value="Hxn_phspho_trans"/>
</dbReference>
<evidence type="ECO:0000256" key="8">
    <source>
        <dbReference type="ARBA" id="ARBA00022676"/>
    </source>
</evidence>
<proteinExistence type="inferred from homology"/>
<dbReference type="GO" id="GO:0000287">
    <property type="term" value="F:magnesium ion binding"/>
    <property type="evidence" value="ECO:0007669"/>
    <property type="project" value="TreeGrafter"/>
</dbReference>
<comment type="subcellular location">
    <subcellularLocation>
        <location evidence="3 16">Cytoplasm</location>
    </subcellularLocation>
</comment>
<evidence type="ECO:0000256" key="1">
    <source>
        <dbReference type="ARBA" id="ARBA00001946"/>
    </source>
</evidence>
<comment type="similarity">
    <text evidence="6 16">Belongs to the purine/pyrimidine phosphoribosyltransferase family.</text>
</comment>
<dbReference type="EMBL" id="JACHHV010000002">
    <property type="protein sequence ID" value="MBB5887328.1"/>
    <property type="molecule type" value="Genomic_DNA"/>
</dbReference>
<dbReference type="InterPro" id="IPR029057">
    <property type="entry name" value="PRTase-like"/>
</dbReference>
<dbReference type="PANTHER" id="PTHR43340">
    <property type="entry name" value="HYPOXANTHINE-GUANINE PHOSPHORIBOSYLTRANSFERASE"/>
    <property type="match status" value="1"/>
</dbReference>
<comment type="catalytic activity">
    <reaction evidence="15">
        <text>IMP + diphosphate = hypoxanthine + 5-phospho-alpha-D-ribose 1-diphosphate</text>
        <dbReference type="Rhea" id="RHEA:17973"/>
        <dbReference type="ChEBI" id="CHEBI:17368"/>
        <dbReference type="ChEBI" id="CHEBI:33019"/>
        <dbReference type="ChEBI" id="CHEBI:58017"/>
        <dbReference type="ChEBI" id="CHEBI:58053"/>
        <dbReference type="EC" id="2.4.2.8"/>
    </reaction>
    <physiologicalReaction direction="right-to-left" evidence="15">
        <dbReference type="Rhea" id="RHEA:17975"/>
    </physiologicalReaction>
</comment>
<evidence type="ECO:0000256" key="16">
    <source>
        <dbReference type="RuleBase" id="RU364099"/>
    </source>
</evidence>
<dbReference type="PANTHER" id="PTHR43340:SF1">
    <property type="entry name" value="HYPOXANTHINE PHOSPHORIBOSYLTRANSFERASE"/>
    <property type="match status" value="1"/>
</dbReference>
<dbReference type="GO" id="GO:0005829">
    <property type="term" value="C:cytosol"/>
    <property type="evidence" value="ECO:0007669"/>
    <property type="project" value="TreeGrafter"/>
</dbReference>
<gene>
    <name evidence="18" type="ORF">HNQ37_000198</name>
</gene>
<dbReference type="InterPro" id="IPR050408">
    <property type="entry name" value="HGPRT"/>
</dbReference>
<dbReference type="Gene3D" id="3.40.50.2020">
    <property type="match status" value="1"/>
</dbReference>
<organism evidence="18 19">
    <name type="scientific">Lactovum miscens</name>
    <dbReference type="NCBI Taxonomy" id="190387"/>
    <lineage>
        <taxon>Bacteria</taxon>
        <taxon>Bacillati</taxon>
        <taxon>Bacillota</taxon>
        <taxon>Bacilli</taxon>
        <taxon>Lactobacillales</taxon>
        <taxon>Streptococcaceae</taxon>
        <taxon>Lactovum</taxon>
    </lineage>
</organism>
<protein>
    <recommendedName>
        <fullName evidence="16">Hypoxanthine phosphoribosyltransferase</fullName>
        <ecNumber evidence="16">2.4.2.8</ecNumber>
    </recommendedName>
</protein>
<evidence type="ECO:0000256" key="4">
    <source>
        <dbReference type="ARBA" id="ARBA00004669"/>
    </source>
</evidence>
<evidence type="ECO:0000256" key="3">
    <source>
        <dbReference type="ARBA" id="ARBA00004496"/>
    </source>
</evidence>
<evidence type="ECO:0000256" key="7">
    <source>
        <dbReference type="ARBA" id="ARBA00022490"/>
    </source>
</evidence>
<evidence type="ECO:0000256" key="10">
    <source>
        <dbReference type="ARBA" id="ARBA00022723"/>
    </source>
</evidence>
<dbReference type="UniPathway" id="UPA00909">
    <property type="reaction ID" value="UER00887"/>
</dbReference>
<evidence type="ECO:0000256" key="6">
    <source>
        <dbReference type="ARBA" id="ARBA00008391"/>
    </source>
</evidence>
<reference evidence="18 19" key="1">
    <citation type="submission" date="2020-08" db="EMBL/GenBank/DDBJ databases">
        <title>Genomic Encyclopedia of Type Strains, Phase IV (KMG-IV): sequencing the most valuable type-strain genomes for metagenomic binning, comparative biology and taxonomic classification.</title>
        <authorList>
            <person name="Goeker M."/>
        </authorList>
    </citation>
    <scope>NUCLEOTIDE SEQUENCE [LARGE SCALE GENOMIC DNA]</scope>
    <source>
        <strain evidence="18 19">DSM 14925</strain>
    </source>
</reference>
<keyword evidence="19" id="KW-1185">Reference proteome</keyword>
<dbReference type="RefSeq" id="WP_183538412.1">
    <property type="nucleotide sequence ID" value="NZ_DASWOY010000013.1"/>
</dbReference>
<dbReference type="GO" id="GO:0000166">
    <property type="term" value="F:nucleotide binding"/>
    <property type="evidence" value="ECO:0007669"/>
    <property type="project" value="UniProtKB-KW"/>
</dbReference>
<evidence type="ECO:0000256" key="15">
    <source>
        <dbReference type="ARBA" id="ARBA00049402"/>
    </source>
</evidence>
<dbReference type="SUPFAM" id="SSF53271">
    <property type="entry name" value="PRTase-like"/>
    <property type="match status" value="1"/>
</dbReference>
<evidence type="ECO:0000256" key="12">
    <source>
        <dbReference type="ARBA" id="ARBA00022741"/>
    </source>
</evidence>
<dbReference type="GO" id="GO:0046100">
    <property type="term" value="P:hypoxanthine metabolic process"/>
    <property type="evidence" value="ECO:0007669"/>
    <property type="project" value="TreeGrafter"/>
</dbReference>
<dbReference type="GO" id="GO:0032264">
    <property type="term" value="P:IMP salvage"/>
    <property type="evidence" value="ECO:0007669"/>
    <property type="project" value="UniProtKB-UniPathway"/>
</dbReference>
<keyword evidence="10 16" id="KW-0479">Metal-binding</keyword>
<dbReference type="NCBIfam" id="TIGR01203">
    <property type="entry name" value="HGPRTase"/>
    <property type="match status" value="1"/>
</dbReference>
<keyword evidence="11 16" id="KW-0660">Purine salvage</keyword>
<keyword evidence="7 16" id="KW-0963">Cytoplasm</keyword>
<dbReference type="GO" id="GO:0004422">
    <property type="term" value="F:hypoxanthine phosphoribosyltransferase activity"/>
    <property type="evidence" value="ECO:0007669"/>
    <property type="project" value="InterPro"/>
</dbReference>
<dbReference type="CDD" id="cd06223">
    <property type="entry name" value="PRTases_typeI"/>
    <property type="match status" value="1"/>
</dbReference>
<dbReference type="UniPathway" id="UPA00591">
    <property type="reaction ID" value="UER00648"/>
</dbReference>
<dbReference type="AlphaFoldDB" id="A0A841C6F8"/>
<dbReference type="GO" id="GO:0006166">
    <property type="term" value="P:purine ribonucleoside salvage"/>
    <property type="evidence" value="ECO:0007669"/>
    <property type="project" value="UniProtKB-KW"/>
</dbReference>
<evidence type="ECO:0000256" key="5">
    <source>
        <dbReference type="ARBA" id="ARBA00004676"/>
    </source>
</evidence>
<keyword evidence="12 16" id="KW-0547">Nucleotide-binding</keyword>
<evidence type="ECO:0000313" key="18">
    <source>
        <dbReference type="EMBL" id="MBB5887328.1"/>
    </source>
</evidence>
<evidence type="ECO:0000256" key="2">
    <source>
        <dbReference type="ARBA" id="ARBA00002049"/>
    </source>
</evidence>
<dbReference type="InterPro" id="IPR000836">
    <property type="entry name" value="PRTase_dom"/>
</dbReference>
<sequence length="179" mass="20239">MLEKDIEKVLITEEEITIRSKEIGAQLTKDFEGKTPLILGILRGSIPFLAELVKRIDIHVEMDFMAVSSYHGGTKTSGEVKMIMDLDTPVNGRDIIIVEDIIDTGLTLKYLKELLEHRGAKVTIVTMLDKKEGRKVEIEADYTGFPIPNEFVVGFGLDYDEKYRNLPYVGVLKQEVYMG</sequence>
<keyword evidence="9 16" id="KW-0808">Transferase</keyword>
<comment type="cofactor">
    <cofactor evidence="1 16">
        <name>Mg(2+)</name>
        <dbReference type="ChEBI" id="CHEBI:18420"/>
    </cofactor>
</comment>
<name>A0A841C6F8_9LACT</name>
<dbReference type="FunFam" id="3.40.50.2020:FF:000006">
    <property type="entry name" value="Hypoxanthine phosphoribosyltransferase"/>
    <property type="match status" value="1"/>
</dbReference>
<dbReference type="GO" id="GO:0006178">
    <property type="term" value="P:guanine salvage"/>
    <property type="evidence" value="ECO:0007669"/>
    <property type="project" value="TreeGrafter"/>
</dbReference>
<comment type="catalytic activity">
    <reaction evidence="14">
        <text>GMP + diphosphate = guanine + 5-phospho-alpha-D-ribose 1-diphosphate</text>
        <dbReference type="Rhea" id="RHEA:25424"/>
        <dbReference type="ChEBI" id="CHEBI:16235"/>
        <dbReference type="ChEBI" id="CHEBI:33019"/>
        <dbReference type="ChEBI" id="CHEBI:58017"/>
        <dbReference type="ChEBI" id="CHEBI:58115"/>
        <dbReference type="EC" id="2.4.2.8"/>
    </reaction>
    <physiologicalReaction direction="right-to-left" evidence="14">
        <dbReference type="Rhea" id="RHEA:25426"/>
    </physiologicalReaction>
</comment>
<evidence type="ECO:0000256" key="9">
    <source>
        <dbReference type="ARBA" id="ARBA00022679"/>
    </source>
</evidence>
<keyword evidence="13 16" id="KW-0460">Magnesium</keyword>
<evidence type="ECO:0000313" key="19">
    <source>
        <dbReference type="Proteomes" id="UP000562464"/>
    </source>
</evidence>
<keyword evidence="8 16" id="KW-0328">Glycosyltransferase</keyword>
<comment type="pathway">
    <text evidence="4 16">Purine metabolism; IMP biosynthesis via salvage pathway; IMP from hypoxanthine: step 1/1.</text>
</comment>
<evidence type="ECO:0000256" key="14">
    <source>
        <dbReference type="ARBA" id="ARBA00048811"/>
    </source>
</evidence>
<evidence type="ECO:0000256" key="11">
    <source>
        <dbReference type="ARBA" id="ARBA00022726"/>
    </source>
</evidence>
<feature type="domain" description="Phosphoribosyltransferase" evidence="17">
    <location>
        <begin position="15"/>
        <end position="159"/>
    </location>
</feature>
<evidence type="ECO:0000256" key="13">
    <source>
        <dbReference type="ARBA" id="ARBA00022842"/>
    </source>
</evidence>
<comment type="caution">
    <text evidence="18">The sequence shown here is derived from an EMBL/GenBank/DDBJ whole genome shotgun (WGS) entry which is preliminary data.</text>
</comment>
<evidence type="ECO:0000259" key="17">
    <source>
        <dbReference type="Pfam" id="PF00156"/>
    </source>
</evidence>